<reference evidence="1 2" key="1">
    <citation type="journal article" date="2018" name="Nat. Biotechnol.">
        <title>A standardized bacterial taxonomy based on genome phylogeny substantially revises the tree of life.</title>
        <authorList>
            <person name="Parks D.H."/>
            <person name="Chuvochina M."/>
            <person name="Waite D.W."/>
            <person name="Rinke C."/>
            <person name="Skarshewski A."/>
            <person name="Chaumeil P.A."/>
            <person name="Hugenholtz P."/>
        </authorList>
    </citation>
    <scope>NUCLEOTIDE SEQUENCE [LARGE SCALE GENOMIC DNA]</scope>
    <source>
        <strain evidence="1">UBA12529</strain>
    </source>
</reference>
<protein>
    <submittedName>
        <fullName evidence="1">Inositol-3-phosphate synthase</fullName>
    </submittedName>
</protein>
<dbReference type="GO" id="GO:0006021">
    <property type="term" value="P:inositol biosynthetic process"/>
    <property type="evidence" value="ECO:0007669"/>
    <property type="project" value="TreeGrafter"/>
</dbReference>
<dbReference type="GO" id="GO:0004512">
    <property type="term" value="F:inositol-3-phosphate synthase activity"/>
    <property type="evidence" value="ECO:0007669"/>
    <property type="project" value="TreeGrafter"/>
</dbReference>
<feature type="non-terminal residue" evidence="1">
    <location>
        <position position="1"/>
    </location>
</feature>
<organism evidence="1 2">
    <name type="scientific">Thermodesulfobacterium commune</name>
    <dbReference type="NCBI Taxonomy" id="1741"/>
    <lineage>
        <taxon>Bacteria</taxon>
        <taxon>Pseudomonadati</taxon>
        <taxon>Thermodesulfobacteriota</taxon>
        <taxon>Thermodesulfobacteria</taxon>
        <taxon>Thermodesulfobacteriales</taxon>
        <taxon>Thermodesulfobacteriaceae</taxon>
        <taxon>Thermodesulfobacterium</taxon>
    </lineage>
</organism>
<dbReference type="PANTHER" id="PTHR43125">
    <property type="entry name" value="INOSITOL-3-PHOSPHATE SYNTHASE"/>
    <property type="match status" value="1"/>
</dbReference>
<accession>A0A3B8N204</accession>
<evidence type="ECO:0000313" key="2">
    <source>
        <dbReference type="Proteomes" id="UP000257240"/>
    </source>
</evidence>
<sequence length="63" mass="6920">EDSPNSAGSALDAIRCAKLAKDRGIGGPLLSISAYTMKHPPQQFPDHIARQMVLEFIEGKRER</sequence>
<evidence type="ECO:0000313" key="1">
    <source>
        <dbReference type="EMBL" id="HAA83182.1"/>
    </source>
</evidence>
<dbReference type="AlphaFoldDB" id="A0A3B8N204"/>
<comment type="caution">
    <text evidence="1">The sequence shown here is derived from an EMBL/GenBank/DDBJ whole genome shotgun (WGS) entry which is preliminary data.</text>
</comment>
<dbReference type="SUPFAM" id="SSF51735">
    <property type="entry name" value="NAD(P)-binding Rossmann-fold domains"/>
    <property type="match status" value="1"/>
</dbReference>
<dbReference type="EMBL" id="DLVE01000002">
    <property type="protein sequence ID" value="HAA83182.1"/>
    <property type="molecule type" value="Genomic_DNA"/>
</dbReference>
<dbReference type="Proteomes" id="UP000257240">
    <property type="component" value="Unassembled WGS sequence"/>
</dbReference>
<dbReference type="Gene3D" id="3.40.50.720">
    <property type="entry name" value="NAD(P)-binding Rossmann-like Domain"/>
    <property type="match status" value="1"/>
</dbReference>
<proteinExistence type="predicted"/>
<dbReference type="InterPro" id="IPR036291">
    <property type="entry name" value="NAD(P)-bd_dom_sf"/>
</dbReference>
<gene>
    <name evidence="1" type="ORF">DCE01_00075</name>
</gene>
<dbReference type="PANTHER" id="PTHR43125:SF1">
    <property type="entry name" value="INOSITOL-3-PHOSPHATE SYNTHASE"/>
    <property type="match status" value="1"/>
</dbReference>
<dbReference type="InterPro" id="IPR052199">
    <property type="entry name" value="MIPS"/>
</dbReference>
<name>A0A3B8N204_9BACT</name>